<dbReference type="EMBL" id="BAABKM010000002">
    <property type="protein sequence ID" value="GAA4700177.1"/>
    <property type="molecule type" value="Genomic_DNA"/>
</dbReference>
<reference evidence="3" key="1">
    <citation type="journal article" date="2019" name="Int. J. Syst. Evol. Microbiol.">
        <title>The Global Catalogue of Microorganisms (GCM) 10K type strain sequencing project: providing services to taxonomists for standard genome sequencing and annotation.</title>
        <authorList>
            <consortium name="The Broad Institute Genomics Platform"/>
            <consortium name="The Broad Institute Genome Sequencing Center for Infectious Disease"/>
            <person name="Wu L."/>
            <person name="Ma J."/>
        </authorList>
    </citation>
    <scope>NUCLEOTIDE SEQUENCE [LARGE SCALE GENOMIC DNA]</scope>
    <source>
        <strain evidence="3">JCM 18531</strain>
    </source>
</reference>
<organism evidence="2 3">
    <name type="scientific">Nocardioides conyzicola</name>
    <dbReference type="NCBI Taxonomy" id="1651781"/>
    <lineage>
        <taxon>Bacteria</taxon>
        <taxon>Bacillati</taxon>
        <taxon>Actinomycetota</taxon>
        <taxon>Actinomycetes</taxon>
        <taxon>Propionibacteriales</taxon>
        <taxon>Nocardioidaceae</taxon>
        <taxon>Nocardioides</taxon>
    </lineage>
</organism>
<evidence type="ECO:0000256" key="1">
    <source>
        <dbReference type="SAM" id="MobiDB-lite"/>
    </source>
</evidence>
<comment type="caution">
    <text evidence="2">The sequence shown here is derived from an EMBL/GenBank/DDBJ whole genome shotgun (WGS) entry which is preliminary data.</text>
</comment>
<sequence>MEQQRELAVVDRDLRDHGAQRAEPERSTDAGVHRLAVAHVLDVGGRRPAQVSGEGIASNVSHGDRLESMFIVVVTITRRSVLVKVTINE</sequence>
<accession>A0ABP8X5I5</accession>
<dbReference type="Proteomes" id="UP001499974">
    <property type="component" value="Unassembled WGS sequence"/>
</dbReference>
<protein>
    <submittedName>
        <fullName evidence="2">Uncharacterized protein</fullName>
    </submittedName>
</protein>
<evidence type="ECO:0000313" key="2">
    <source>
        <dbReference type="EMBL" id="GAA4700177.1"/>
    </source>
</evidence>
<keyword evidence="3" id="KW-1185">Reference proteome</keyword>
<name>A0ABP8X5I5_9ACTN</name>
<evidence type="ECO:0000313" key="3">
    <source>
        <dbReference type="Proteomes" id="UP001499974"/>
    </source>
</evidence>
<proteinExistence type="predicted"/>
<feature type="region of interest" description="Disordered" evidence="1">
    <location>
        <begin position="1"/>
        <end position="29"/>
    </location>
</feature>
<gene>
    <name evidence="2" type="ORF">GCM10023349_15970</name>
</gene>